<gene>
    <name evidence="1" type="ORF">FGO68_gene11524</name>
</gene>
<dbReference type="AlphaFoldDB" id="A0A8J8NBB9"/>
<proteinExistence type="predicted"/>
<dbReference type="EMBL" id="RRYP01026895">
    <property type="protein sequence ID" value="TNV71821.1"/>
    <property type="molecule type" value="Genomic_DNA"/>
</dbReference>
<evidence type="ECO:0000313" key="1">
    <source>
        <dbReference type="EMBL" id="TNV71821.1"/>
    </source>
</evidence>
<sequence>MKGKGQMISNLELEMPACSPSSHSFGKNSNCDKATACQCVKSLTIVRLIDYQVDQKYGRISPDAWWSAVRHQLCKFRCKVMQVVLAIICLSFLHLDCGKYLREAKYRLGSTI</sequence>
<evidence type="ECO:0000313" key="2">
    <source>
        <dbReference type="Proteomes" id="UP000785679"/>
    </source>
</evidence>
<protein>
    <submittedName>
        <fullName evidence="1">Uncharacterized protein</fullName>
    </submittedName>
</protein>
<dbReference type="Proteomes" id="UP000785679">
    <property type="component" value="Unassembled WGS sequence"/>
</dbReference>
<organism evidence="1 2">
    <name type="scientific">Halteria grandinella</name>
    <dbReference type="NCBI Taxonomy" id="5974"/>
    <lineage>
        <taxon>Eukaryota</taxon>
        <taxon>Sar</taxon>
        <taxon>Alveolata</taxon>
        <taxon>Ciliophora</taxon>
        <taxon>Intramacronucleata</taxon>
        <taxon>Spirotrichea</taxon>
        <taxon>Stichotrichia</taxon>
        <taxon>Sporadotrichida</taxon>
        <taxon>Halteriidae</taxon>
        <taxon>Halteria</taxon>
    </lineage>
</organism>
<keyword evidence="2" id="KW-1185">Reference proteome</keyword>
<name>A0A8J8NBB9_HALGN</name>
<comment type="caution">
    <text evidence="1">The sequence shown here is derived from an EMBL/GenBank/DDBJ whole genome shotgun (WGS) entry which is preliminary data.</text>
</comment>
<accession>A0A8J8NBB9</accession>
<reference evidence="1" key="1">
    <citation type="submission" date="2019-06" db="EMBL/GenBank/DDBJ databases">
        <authorList>
            <person name="Zheng W."/>
        </authorList>
    </citation>
    <scope>NUCLEOTIDE SEQUENCE</scope>
    <source>
        <strain evidence="1">QDHG01</strain>
    </source>
</reference>